<dbReference type="AlphaFoldDB" id="A0A0R2ER37"/>
<comment type="caution">
    <text evidence="1">The sequence shown here is derived from an EMBL/GenBank/DDBJ whole genome shotgun (WGS) entry which is preliminary data.</text>
</comment>
<dbReference type="Proteomes" id="UP000050865">
    <property type="component" value="Unassembled WGS sequence"/>
</dbReference>
<accession>A0A0R2ER37</accession>
<gene>
    <name evidence="1" type="ORF">FC75_GL000953</name>
</gene>
<keyword evidence="2" id="KW-1185">Reference proteome</keyword>
<dbReference type="InterPro" id="IPR025324">
    <property type="entry name" value="DUF4230"/>
</dbReference>
<dbReference type="EMBL" id="AYZJ01000102">
    <property type="protein sequence ID" value="KRN18131.1"/>
    <property type="molecule type" value="Genomic_DNA"/>
</dbReference>
<dbReference type="PATRIC" id="fig|1423730.4.peg.1004"/>
<sequence length="198" mass="21944">MKKMKKVIGVIVLIAVLVIGGLAIYTRYDDAQESTKVATSNFKVKQIGELDTTSVYYDKTVNKDKVGQILGGLIKDKETTVYIFHFKAQVYFDLAKSKNHYDSATKTLLITMPAPQVKLLLKDSDYASSFDYYKTNASMFVSDNNATGLKIQKEAAKDVDEDILGKPDIVTTAKKSAQQMLSRMLGTKGVKVKCSFEA</sequence>
<protein>
    <recommendedName>
        <fullName evidence="3">DUF4230 domain-containing protein</fullName>
    </recommendedName>
</protein>
<evidence type="ECO:0000313" key="2">
    <source>
        <dbReference type="Proteomes" id="UP000050865"/>
    </source>
</evidence>
<evidence type="ECO:0008006" key="3">
    <source>
        <dbReference type="Google" id="ProtNLM"/>
    </source>
</evidence>
<name>A0A0R2ER37_9LACO</name>
<evidence type="ECO:0000313" key="1">
    <source>
        <dbReference type="EMBL" id="KRN18131.1"/>
    </source>
</evidence>
<dbReference type="Pfam" id="PF14014">
    <property type="entry name" value="DUF4230"/>
    <property type="match status" value="1"/>
</dbReference>
<reference evidence="1 2" key="1">
    <citation type="journal article" date="2015" name="Genome Announc.">
        <title>Expanding the biotechnology potential of lactobacilli through comparative genomics of 213 strains and associated genera.</title>
        <authorList>
            <person name="Sun Z."/>
            <person name="Harris H.M."/>
            <person name="McCann A."/>
            <person name="Guo C."/>
            <person name="Argimon S."/>
            <person name="Zhang W."/>
            <person name="Yang X."/>
            <person name="Jeffery I.B."/>
            <person name="Cooney J.C."/>
            <person name="Kagawa T.F."/>
            <person name="Liu W."/>
            <person name="Song Y."/>
            <person name="Salvetti E."/>
            <person name="Wrobel A."/>
            <person name="Rasinkangas P."/>
            <person name="Parkhill J."/>
            <person name="Rea M.C."/>
            <person name="O'Sullivan O."/>
            <person name="Ritari J."/>
            <person name="Douillard F.P."/>
            <person name="Paul Ross R."/>
            <person name="Yang R."/>
            <person name="Briner A.E."/>
            <person name="Felis G.E."/>
            <person name="de Vos W.M."/>
            <person name="Barrangou R."/>
            <person name="Klaenhammer T.R."/>
            <person name="Caufield P.W."/>
            <person name="Cui Y."/>
            <person name="Zhang H."/>
            <person name="O'Toole P.W."/>
        </authorList>
    </citation>
    <scope>NUCLEOTIDE SEQUENCE [LARGE SCALE GENOMIC DNA]</scope>
    <source>
        <strain evidence="1 2">DSM 22697</strain>
    </source>
</reference>
<proteinExistence type="predicted"/>
<dbReference type="RefSeq" id="WP_054664784.1">
    <property type="nucleotide sequence ID" value="NZ_AYZJ01000102.1"/>
</dbReference>
<organism evidence="1 2">
    <name type="scientific">Lacticaseibacillus camelliae DSM 22697 = JCM 13995</name>
    <dbReference type="NCBI Taxonomy" id="1423730"/>
    <lineage>
        <taxon>Bacteria</taxon>
        <taxon>Bacillati</taxon>
        <taxon>Bacillota</taxon>
        <taxon>Bacilli</taxon>
        <taxon>Lactobacillales</taxon>
        <taxon>Lactobacillaceae</taxon>
        <taxon>Lacticaseibacillus</taxon>
    </lineage>
</organism>